<protein>
    <submittedName>
        <fullName evidence="1">Uncharacterized protein</fullName>
    </submittedName>
</protein>
<reference evidence="1 2" key="1">
    <citation type="journal article" date="2019" name="Int. J. Syst. Evol. Microbiol.">
        <title>The Global Catalogue of Microorganisms (GCM) 10K type strain sequencing project: providing services to taxonomists for standard genome sequencing and annotation.</title>
        <authorList>
            <consortium name="The Broad Institute Genomics Platform"/>
            <consortium name="The Broad Institute Genome Sequencing Center for Infectious Disease"/>
            <person name="Wu L."/>
            <person name="Ma J."/>
        </authorList>
    </citation>
    <scope>NUCLEOTIDE SEQUENCE [LARGE SCALE GENOMIC DNA]</scope>
    <source>
        <strain evidence="1 2">JCM 3053</strain>
    </source>
</reference>
<organism evidence="1 2">
    <name type="scientific">Streptomyces indiaensis</name>
    <dbReference type="NCBI Taxonomy" id="284033"/>
    <lineage>
        <taxon>Bacteria</taxon>
        <taxon>Bacillati</taxon>
        <taxon>Actinomycetota</taxon>
        <taxon>Actinomycetes</taxon>
        <taxon>Kitasatosporales</taxon>
        <taxon>Streptomycetaceae</taxon>
        <taxon>Streptomyces</taxon>
    </lineage>
</organism>
<dbReference type="RefSeq" id="WP_234848582.1">
    <property type="nucleotide sequence ID" value="NZ_BAAART010000047.1"/>
</dbReference>
<accession>A0ABN3DDJ9</accession>
<proteinExistence type="predicted"/>
<sequence length="203" mass="22965">MAMTGSDLVAAFPRQLVNDVRAVLAVMPEARIAPASPFPVYMGDEAVAIPYRIYQDELPADVVCSLTVVQQAILHCLYSRHCDGLVRQRHLERIASSDELWVVPFVVQLAGEYVLEILESIQHGLSDLPSKRSAQRMAYGDFIARNPGFFARTERRVVSYWSCYYRWKFPTFGTYPGCHLLELLRAAAIDRTGVPWPRHTPPD</sequence>
<gene>
    <name evidence="1" type="ORF">GCM10010104_21090</name>
</gene>
<comment type="caution">
    <text evidence="1">The sequence shown here is derived from an EMBL/GenBank/DDBJ whole genome shotgun (WGS) entry which is preliminary data.</text>
</comment>
<dbReference type="Proteomes" id="UP001501474">
    <property type="component" value="Unassembled WGS sequence"/>
</dbReference>
<dbReference type="EMBL" id="BAAART010000047">
    <property type="protein sequence ID" value="GAA2228202.1"/>
    <property type="molecule type" value="Genomic_DNA"/>
</dbReference>
<name>A0ABN3DDJ9_9ACTN</name>
<evidence type="ECO:0000313" key="1">
    <source>
        <dbReference type="EMBL" id="GAA2228202.1"/>
    </source>
</evidence>
<keyword evidence="2" id="KW-1185">Reference proteome</keyword>
<evidence type="ECO:0000313" key="2">
    <source>
        <dbReference type="Proteomes" id="UP001501474"/>
    </source>
</evidence>